<dbReference type="InterPro" id="IPR007060">
    <property type="entry name" value="FtsL/DivIC"/>
</dbReference>
<dbReference type="RefSeq" id="WP_252749788.1">
    <property type="nucleotide sequence ID" value="NZ_CP097116.1"/>
</dbReference>
<sequence>MEKERSNVAQLHAAIGSQPQKPRRNRLLSKRRQRRAAVLLGVFGVILVFLGLQLVTTNAQVRSMHADTQQEQARLQKREQEQKQLKHREKLLNNPDYVKALAHSKYDYAKPGETNYHFVKK</sequence>
<name>A0ABY5BNW6_9LACO</name>
<keyword evidence="2" id="KW-1133">Transmembrane helix</keyword>
<evidence type="ECO:0000313" key="3">
    <source>
        <dbReference type="EMBL" id="USS84886.1"/>
    </source>
</evidence>
<feature type="compositionally biased region" description="Basic and acidic residues" evidence="1">
    <location>
        <begin position="74"/>
        <end position="84"/>
    </location>
</feature>
<keyword evidence="4" id="KW-1185">Reference proteome</keyword>
<dbReference type="PANTHER" id="PTHR40027:SF1">
    <property type="entry name" value="CELL DIVISION PROTEIN DIVIC"/>
    <property type="match status" value="1"/>
</dbReference>
<protein>
    <submittedName>
        <fullName evidence="3">Septum formation initiator family protein</fullName>
    </submittedName>
</protein>
<gene>
    <name evidence="3" type="ORF">M3M35_06180</name>
</gene>
<proteinExistence type="predicted"/>
<keyword evidence="2" id="KW-0472">Membrane</keyword>
<dbReference type="PANTHER" id="PTHR40027">
    <property type="entry name" value="CELL DIVISION PROTEIN DIVIC"/>
    <property type="match status" value="1"/>
</dbReference>
<dbReference type="Proteomes" id="UP001056707">
    <property type="component" value="Chromosome"/>
</dbReference>
<evidence type="ECO:0000256" key="1">
    <source>
        <dbReference type="SAM" id="MobiDB-lite"/>
    </source>
</evidence>
<feature type="region of interest" description="Disordered" evidence="1">
    <location>
        <begin position="1"/>
        <end position="29"/>
    </location>
</feature>
<feature type="region of interest" description="Disordered" evidence="1">
    <location>
        <begin position="66"/>
        <end position="85"/>
    </location>
</feature>
<dbReference type="InterPro" id="IPR039076">
    <property type="entry name" value="DivIC"/>
</dbReference>
<evidence type="ECO:0000313" key="4">
    <source>
        <dbReference type="Proteomes" id="UP001056707"/>
    </source>
</evidence>
<keyword evidence="2" id="KW-0812">Transmembrane</keyword>
<accession>A0ABY5BNW6</accession>
<organism evidence="3 4">
    <name type="scientific">Fructilactobacillus myrtifloralis</name>
    <dbReference type="NCBI Taxonomy" id="2940301"/>
    <lineage>
        <taxon>Bacteria</taxon>
        <taxon>Bacillati</taxon>
        <taxon>Bacillota</taxon>
        <taxon>Bacilli</taxon>
        <taxon>Lactobacillales</taxon>
        <taxon>Lactobacillaceae</taxon>
        <taxon>Fructilactobacillus</taxon>
    </lineage>
</organism>
<reference evidence="3" key="1">
    <citation type="submission" date="2022-05" db="EMBL/GenBank/DDBJ databases">
        <authorList>
            <person name="Oliphant S.A."/>
            <person name="Watson-Haigh N.S."/>
            <person name="Sumby K.M."/>
            <person name="Gardner J.M."/>
            <person name="Jiranek V."/>
        </authorList>
    </citation>
    <scope>NUCLEOTIDE SEQUENCE</scope>
    <source>
        <strain evidence="3">KI16_H9</strain>
    </source>
</reference>
<feature type="transmembrane region" description="Helical" evidence="2">
    <location>
        <begin position="36"/>
        <end position="55"/>
    </location>
</feature>
<evidence type="ECO:0000256" key="2">
    <source>
        <dbReference type="SAM" id="Phobius"/>
    </source>
</evidence>
<dbReference type="Pfam" id="PF04977">
    <property type="entry name" value="DivIC"/>
    <property type="match status" value="1"/>
</dbReference>
<dbReference type="EMBL" id="CP097116">
    <property type="protein sequence ID" value="USS84886.1"/>
    <property type="molecule type" value="Genomic_DNA"/>
</dbReference>